<protein>
    <submittedName>
        <fullName evidence="2">Putative phosphatase</fullName>
    </submittedName>
</protein>
<evidence type="ECO:0000313" key="3">
    <source>
        <dbReference type="Proteomes" id="UP000007564"/>
    </source>
</evidence>
<dbReference type="EMBL" id="HE965806">
    <property type="protein sequence ID" value="CCJ52248.1"/>
    <property type="molecule type" value="Genomic_DNA"/>
</dbReference>
<proteinExistence type="predicted"/>
<dbReference type="PANTHER" id="PTHR35399:SF2">
    <property type="entry name" value="DUF839 DOMAIN-CONTAINING PROTEIN"/>
    <property type="match status" value="1"/>
</dbReference>
<gene>
    <name evidence="2" type="ORF">BN112_0330</name>
</gene>
<dbReference type="PANTHER" id="PTHR35399">
    <property type="entry name" value="SLR8030 PROTEIN"/>
    <property type="match status" value="1"/>
</dbReference>
<dbReference type="OrthoDB" id="9801383at2"/>
<evidence type="ECO:0000313" key="2">
    <source>
        <dbReference type="EMBL" id="CCJ52248.1"/>
    </source>
</evidence>
<organism evidence="2 3">
    <name type="scientific">Bordetella bronchiseptica 253</name>
    <dbReference type="NCBI Taxonomy" id="568707"/>
    <lineage>
        <taxon>Bacteria</taxon>
        <taxon>Pseudomonadati</taxon>
        <taxon>Pseudomonadota</taxon>
        <taxon>Betaproteobacteria</taxon>
        <taxon>Burkholderiales</taxon>
        <taxon>Alcaligenaceae</taxon>
        <taxon>Bordetella</taxon>
    </lineage>
</organism>
<dbReference type="HOGENOM" id="CLU_018525_0_0_4"/>
<dbReference type="InterPro" id="IPR008557">
    <property type="entry name" value="PhoX"/>
</dbReference>
<accession>A0A0C6P1W9</accession>
<evidence type="ECO:0000256" key="1">
    <source>
        <dbReference type="SAM" id="SignalP"/>
    </source>
</evidence>
<name>A0A0C6P1W9_BORBO</name>
<dbReference type="Pfam" id="PF05787">
    <property type="entry name" value="PhoX"/>
    <property type="match status" value="1"/>
</dbReference>
<reference evidence="2 3" key="1">
    <citation type="journal article" date="2012" name="BMC Genomics">
        <title>Comparative genomics of the classical Bordetella subspecies: the evolution and exchange of virulence-associated diversity amongst closely related pathogens.</title>
        <authorList>
            <person name="Park J."/>
            <person name="Zhang Y."/>
            <person name="Buboltz A.M."/>
            <person name="Zhang X."/>
            <person name="Schuster S.C."/>
            <person name="Ahuja U."/>
            <person name="Liu M."/>
            <person name="Miller J.F."/>
            <person name="Sebaihia M."/>
            <person name="Bentley S.D."/>
            <person name="Parkhill J."/>
            <person name="Harvill E.T."/>
        </authorList>
    </citation>
    <scope>NUCLEOTIDE SEQUENCE [LARGE SCALE GENOMIC DNA]</scope>
    <source>
        <strain evidence="2 3">253</strain>
    </source>
</reference>
<feature type="signal peptide" evidence="1">
    <location>
        <begin position="1"/>
        <end position="29"/>
    </location>
</feature>
<feature type="chain" id="PRO_5002200388" evidence="1">
    <location>
        <begin position="30"/>
        <end position="645"/>
    </location>
</feature>
<dbReference type="AlphaFoldDB" id="A0A0C6P1W9"/>
<dbReference type="Proteomes" id="UP000007564">
    <property type="component" value="Chromosome"/>
</dbReference>
<dbReference type="RefSeq" id="WP_015063724.1">
    <property type="nucleotide sequence ID" value="NC_019382.1"/>
</dbReference>
<keyword evidence="1" id="KW-0732">Signal</keyword>
<dbReference type="KEGG" id="bbh:BN112_0330"/>
<sequence length="645" mass="68111">MHEPTMSKRRLVLKMLGGAPMLPLGAVGAATLLAGCRAGADGARAAARGAGPRGDFAAAAFTSMAAPSLDAPEKMAVTTVESTLEVSFSDGGRQTFQLGYEPFFMTGDSVPDGQGATLVAGGYLDIHGRPIMDSSVPGKARQFFSDCPDGMSLLALPSARVPGVKGNTVFAVVQFEYASHNQKGESMYGLLPSPIAVLTLAQDPATGRLALVKYSPVDTAPAHGLWITCGASLSPWNTHLASEEYEPDATTARASAQFQGFSRNLYGDAAKANPYHYGHLPEVVVHPDGTGTIRKHYCLGRISHELIQVMPDQRTCLMGDDATNGGLFMFVADRKADLSAGTLYVAKWRQTSGEGPGAGTLGWINLGHARSADIEALADTLTAADIMDVRTADPGDPAFKAIRVNGKANWVRLAPGREQAAAFLETHRYAALAGGTMAFSKMEGTTVNARDRIAYSAMSRIETSMVDGTSPDLRVQGPEPGAVYALNLRGGQRDSAGTAIDSEWVPVDMAAVPALVGEKLAAPDALGNRHHADRISNPDNIKFSEKLRTLFIGEDSNGHVNNFLWAYNVDSGALSRILSCPAGGESTGLQAVDEINGWTYITSNFQHAADWGGVHAVVRATLDPLVKASYRDGFGASVGYITIKP</sequence>